<dbReference type="Pfam" id="PF00226">
    <property type="entry name" value="DnaJ"/>
    <property type="match status" value="1"/>
</dbReference>
<reference evidence="4" key="1">
    <citation type="submission" date="2018-09" db="EMBL/GenBank/DDBJ databases">
        <title>whole genome sequence of T. equiperdum IVM-t1 strain.</title>
        <authorList>
            <person name="Suganuma K."/>
        </authorList>
    </citation>
    <scope>NUCLEOTIDE SEQUENCE [LARGE SCALE GENOMIC DNA]</scope>
    <source>
        <strain evidence="4">IVM-t1</strain>
    </source>
</reference>
<organism evidence="4">
    <name type="scientific">Trypanosoma brucei equiperdum</name>
    <dbReference type="NCBI Taxonomy" id="630700"/>
    <lineage>
        <taxon>Eukaryota</taxon>
        <taxon>Discoba</taxon>
        <taxon>Euglenozoa</taxon>
        <taxon>Kinetoplastea</taxon>
        <taxon>Metakinetoplastina</taxon>
        <taxon>Trypanosomatida</taxon>
        <taxon>Trypanosomatidae</taxon>
        <taxon>Trypanosoma</taxon>
    </lineage>
</organism>
<gene>
    <name evidence="4" type="ORF">DPX39_070018900</name>
</gene>
<feature type="region of interest" description="Disordered" evidence="1">
    <location>
        <begin position="209"/>
        <end position="229"/>
    </location>
</feature>
<dbReference type="SMART" id="SM00271">
    <property type="entry name" value="DnaJ"/>
    <property type="match status" value="1"/>
</dbReference>
<dbReference type="AlphaFoldDB" id="A0A3L6L4Y1"/>
<dbReference type="PRINTS" id="PR00625">
    <property type="entry name" value="JDOMAIN"/>
</dbReference>
<dbReference type="Pfam" id="PF14308">
    <property type="entry name" value="DnaJ-X"/>
    <property type="match status" value="1"/>
</dbReference>
<dbReference type="CDD" id="cd06257">
    <property type="entry name" value="DnaJ"/>
    <property type="match status" value="1"/>
</dbReference>
<name>A0A3L6L4Y1_9TRYP</name>
<sequence>MSSGLTARRLILQQLTAVTQHIPLQARRTSGKGWWLSSFVRPEGDRRVFTLITEEEVAFLKRRCEEEGDEGRVILSTRPTRNIVRAVGGAALNITLSFLVSPLLALSVSLEAIRLRGLRPAALVIAPGVGLFWGAVFMAIAWYAAVQQMLLCGVHTLRAPIFYLFCPGCCWNELSCRYEYPSGVVGNSHPLLSLQAPPEKLFERAMKRETRRKRRGKRDVGYERKGGTHPSEGDDYYAILGVTRDATPQQIKEAYNRLALEIHPDRNPSQSAASQFDVLTKAYRVLGNAEKRRKYDMGGRSGVEDIGKKKRGAVRALFGGDALYAIVGDVKTGSFSQRVIDGLDWTQEELAIFRQRTLERCRDELLSVYLQPLRSEKDSKGAPALQELKGRLQRLLNTGLAREVLHAVGHEYMRVVLYSKASGPRERMTLYLNEAGPHRMRRRLDKWRHLCRIRQHTLRDSATMVDLAWYTSVEELESTARWVATSLLLDHQVPEEERRQRLEALQALAEIFITYGQSYKGANKQTMDALMNSLRDYYQQQKRGEGG</sequence>
<dbReference type="PANTHER" id="PTHR44094:SF7">
    <property type="entry name" value="PROTEIN DNAJ, PUTATIVE-RELATED"/>
    <property type="match status" value="1"/>
</dbReference>
<dbReference type="Proteomes" id="UP000266743">
    <property type="component" value="Chromosome 7"/>
</dbReference>
<dbReference type="EMBL" id="QSBY01000007">
    <property type="protein sequence ID" value="RHW71255.1"/>
    <property type="molecule type" value="Genomic_DNA"/>
</dbReference>
<feature type="domain" description="J" evidence="3">
    <location>
        <begin position="235"/>
        <end position="299"/>
    </location>
</feature>
<dbReference type="SUPFAM" id="SSF46565">
    <property type="entry name" value="Chaperone J-domain"/>
    <property type="match status" value="1"/>
</dbReference>
<comment type="caution">
    <text evidence="4">The sequence shown here is derived from an EMBL/GenBank/DDBJ whole genome shotgun (WGS) entry which is preliminary data.</text>
</comment>
<keyword evidence="2" id="KW-0472">Membrane</keyword>
<evidence type="ECO:0000259" key="3">
    <source>
        <dbReference type="PROSITE" id="PS50076"/>
    </source>
</evidence>
<dbReference type="PANTHER" id="PTHR44094">
    <property type="entry name" value="DNAJ HEAT SHOCK N-TERMINAL DOMAIN-CONTAINING PROTEIN"/>
    <property type="match status" value="1"/>
</dbReference>
<evidence type="ECO:0000256" key="1">
    <source>
        <dbReference type="SAM" id="MobiDB-lite"/>
    </source>
</evidence>
<accession>A0A3L6L4Y1</accession>
<dbReference type="InterPro" id="IPR052423">
    <property type="entry name" value="EMIR"/>
</dbReference>
<keyword evidence="2" id="KW-1133">Transmembrane helix</keyword>
<feature type="transmembrane region" description="Helical" evidence="2">
    <location>
        <begin position="90"/>
        <end position="110"/>
    </location>
</feature>
<dbReference type="InterPro" id="IPR036869">
    <property type="entry name" value="J_dom_sf"/>
</dbReference>
<evidence type="ECO:0000256" key="2">
    <source>
        <dbReference type="SAM" id="Phobius"/>
    </source>
</evidence>
<dbReference type="InterPro" id="IPR026894">
    <property type="entry name" value="DnaJ_X"/>
</dbReference>
<dbReference type="InterPro" id="IPR001623">
    <property type="entry name" value="DnaJ_domain"/>
</dbReference>
<dbReference type="Gene3D" id="1.10.287.110">
    <property type="entry name" value="DnaJ domain"/>
    <property type="match status" value="1"/>
</dbReference>
<feature type="transmembrane region" description="Helical" evidence="2">
    <location>
        <begin position="122"/>
        <end position="145"/>
    </location>
</feature>
<protein>
    <submittedName>
        <fullName evidence="4">Chaperone protein DNAj</fullName>
    </submittedName>
</protein>
<keyword evidence="2" id="KW-0812">Transmembrane</keyword>
<evidence type="ECO:0000313" key="4">
    <source>
        <dbReference type="EMBL" id="RHW71255.1"/>
    </source>
</evidence>
<dbReference type="FunFam" id="1.10.287.110:FF:000228">
    <property type="entry name" value="Chaperone protein DNAJ, putative"/>
    <property type="match status" value="1"/>
</dbReference>
<dbReference type="PROSITE" id="PS50076">
    <property type="entry name" value="DNAJ_2"/>
    <property type="match status" value="1"/>
</dbReference>
<proteinExistence type="predicted"/>